<keyword evidence="10" id="KW-1185">Reference proteome</keyword>
<dbReference type="SUPFAM" id="SSF103473">
    <property type="entry name" value="MFS general substrate transporter"/>
    <property type="match status" value="1"/>
</dbReference>
<dbReference type="Pfam" id="PF07690">
    <property type="entry name" value="MFS_1"/>
    <property type="match status" value="1"/>
</dbReference>
<dbReference type="PANTHER" id="PTHR23517:SF3">
    <property type="entry name" value="INTEGRAL MEMBRANE TRANSPORT PROTEIN"/>
    <property type="match status" value="1"/>
</dbReference>
<dbReference type="PANTHER" id="PTHR23517">
    <property type="entry name" value="RESISTANCE PROTEIN MDTM, PUTATIVE-RELATED-RELATED"/>
    <property type="match status" value="1"/>
</dbReference>
<evidence type="ECO:0000256" key="7">
    <source>
        <dbReference type="SAM" id="Phobius"/>
    </source>
</evidence>
<dbReference type="RefSeq" id="WP_343979995.1">
    <property type="nucleotide sequence ID" value="NZ_BAAAJG010000011.1"/>
</dbReference>
<organism evidence="9 10">
    <name type="scientific">Pseudonocardia aurantiaca</name>
    <dbReference type="NCBI Taxonomy" id="75290"/>
    <lineage>
        <taxon>Bacteria</taxon>
        <taxon>Bacillati</taxon>
        <taxon>Actinomycetota</taxon>
        <taxon>Actinomycetes</taxon>
        <taxon>Pseudonocardiales</taxon>
        <taxon>Pseudonocardiaceae</taxon>
        <taxon>Pseudonocardia</taxon>
    </lineage>
</organism>
<dbReference type="InterPro" id="IPR020846">
    <property type="entry name" value="MFS_dom"/>
</dbReference>
<evidence type="ECO:0000256" key="5">
    <source>
        <dbReference type="ARBA" id="ARBA00022989"/>
    </source>
</evidence>
<dbReference type="Proteomes" id="UP001597145">
    <property type="component" value="Unassembled WGS sequence"/>
</dbReference>
<dbReference type="Gene3D" id="1.20.1250.20">
    <property type="entry name" value="MFS general substrate transporter like domains"/>
    <property type="match status" value="2"/>
</dbReference>
<keyword evidence="3" id="KW-1003">Cell membrane</keyword>
<feature type="transmembrane region" description="Helical" evidence="7">
    <location>
        <begin position="209"/>
        <end position="233"/>
    </location>
</feature>
<feature type="transmembrane region" description="Helical" evidence="7">
    <location>
        <begin position="6"/>
        <end position="28"/>
    </location>
</feature>
<dbReference type="InterPro" id="IPR011701">
    <property type="entry name" value="MFS"/>
</dbReference>
<evidence type="ECO:0000313" key="9">
    <source>
        <dbReference type="EMBL" id="MFD1531762.1"/>
    </source>
</evidence>
<feature type="transmembrane region" description="Helical" evidence="7">
    <location>
        <begin position="40"/>
        <end position="59"/>
    </location>
</feature>
<dbReference type="CDD" id="cd17325">
    <property type="entry name" value="MFS_MdtG_SLC18_like"/>
    <property type="match status" value="1"/>
</dbReference>
<evidence type="ECO:0000256" key="3">
    <source>
        <dbReference type="ARBA" id="ARBA00022475"/>
    </source>
</evidence>
<dbReference type="InterPro" id="IPR036259">
    <property type="entry name" value="MFS_trans_sf"/>
</dbReference>
<dbReference type="InterPro" id="IPR050171">
    <property type="entry name" value="MFS_Transporters"/>
</dbReference>
<keyword evidence="4 7" id="KW-0812">Transmembrane</keyword>
<evidence type="ECO:0000256" key="6">
    <source>
        <dbReference type="ARBA" id="ARBA00023136"/>
    </source>
</evidence>
<accession>A0ABW4FNL6</accession>
<dbReference type="PROSITE" id="PS50850">
    <property type="entry name" value="MFS"/>
    <property type="match status" value="1"/>
</dbReference>
<dbReference type="EMBL" id="JBHUCP010000014">
    <property type="protein sequence ID" value="MFD1531762.1"/>
    <property type="molecule type" value="Genomic_DNA"/>
</dbReference>
<feature type="transmembrane region" description="Helical" evidence="7">
    <location>
        <begin position="186"/>
        <end position="203"/>
    </location>
</feature>
<protein>
    <submittedName>
        <fullName evidence="9">MFS transporter</fullName>
    </submittedName>
</protein>
<evidence type="ECO:0000313" key="10">
    <source>
        <dbReference type="Proteomes" id="UP001597145"/>
    </source>
</evidence>
<comment type="subcellular location">
    <subcellularLocation>
        <location evidence="1">Cell membrane</location>
        <topology evidence="1">Multi-pass membrane protein</topology>
    </subcellularLocation>
</comment>
<reference evidence="10" key="1">
    <citation type="journal article" date="2019" name="Int. J. Syst. Evol. Microbiol.">
        <title>The Global Catalogue of Microorganisms (GCM) 10K type strain sequencing project: providing services to taxonomists for standard genome sequencing and annotation.</title>
        <authorList>
            <consortium name="The Broad Institute Genomics Platform"/>
            <consortium name="The Broad Institute Genome Sequencing Center for Infectious Disease"/>
            <person name="Wu L."/>
            <person name="Ma J."/>
        </authorList>
    </citation>
    <scope>NUCLEOTIDE SEQUENCE [LARGE SCALE GENOMIC DNA]</scope>
    <source>
        <strain evidence="10">JCM 12165</strain>
    </source>
</reference>
<keyword evidence="2" id="KW-0813">Transport</keyword>
<feature type="transmembrane region" description="Helical" evidence="7">
    <location>
        <begin position="245"/>
        <end position="267"/>
    </location>
</feature>
<name>A0ABW4FNL6_9PSEU</name>
<evidence type="ECO:0000256" key="4">
    <source>
        <dbReference type="ARBA" id="ARBA00022692"/>
    </source>
</evidence>
<gene>
    <name evidence="9" type="ORF">ACFSCY_20220</name>
</gene>
<feature type="transmembrane region" description="Helical" evidence="7">
    <location>
        <begin position="141"/>
        <end position="174"/>
    </location>
</feature>
<feature type="transmembrane region" description="Helical" evidence="7">
    <location>
        <begin position="273"/>
        <end position="294"/>
    </location>
</feature>
<keyword evidence="6 7" id="KW-0472">Membrane</keyword>
<feature type="transmembrane region" description="Helical" evidence="7">
    <location>
        <begin position="65"/>
        <end position="85"/>
    </location>
</feature>
<evidence type="ECO:0000259" key="8">
    <source>
        <dbReference type="PROSITE" id="PS50850"/>
    </source>
</evidence>
<evidence type="ECO:0000256" key="1">
    <source>
        <dbReference type="ARBA" id="ARBA00004651"/>
    </source>
</evidence>
<evidence type="ECO:0000256" key="2">
    <source>
        <dbReference type="ARBA" id="ARBA00022448"/>
    </source>
</evidence>
<sequence length="311" mass="31798">MLGLAGGVAITCGMVLVSELTTTALTTTANRGRAMSQLQGIQLIGGSVGPALGGIVATFWGNRAPFLVCGLMALLVVFFGTRTLLRAPRAERRRGAGRAAGEWPPGRSPVRELLGDRSFLAVCAVAFSVFLHRFGGMQSLIPIIAYAVVGLSVAEFGVLLGAVTLCNLLTVSLAGSLSDRFGRKRVIVPGLVVIGAALPLYAVTSDPVWFVAVTVVTGLASGISGPAPAAYVADVAPESARGPAVGIYRTAGDLATVVGPIALGWLVDLGDHRLAVIVLAAVVLFTGVLFGVAARETWRGASAGDPGLRAD</sequence>
<keyword evidence="5 7" id="KW-1133">Transmembrane helix</keyword>
<proteinExistence type="predicted"/>
<feature type="domain" description="Major facilitator superfamily (MFS) profile" evidence="8">
    <location>
        <begin position="1"/>
        <end position="298"/>
    </location>
</feature>
<comment type="caution">
    <text evidence="9">The sequence shown here is derived from an EMBL/GenBank/DDBJ whole genome shotgun (WGS) entry which is preliminary data.</text>
</comment>